<feature type="compositionally biased region" description="Low complexity" evidence="1">
    <location>
        <begin position="7"/>
        <end position="26"/>
    </location>
</feature>
<dbReference type="NCBIfam" id="NF037970">
    <property type="entry name" value="vanZ_1"/>
    <property type="match status" value="1"/>
</dbReference>
<name>A0ABR6GVX2_9BURK</name>
<accession>A0ABR6GVX2</accession>
<reference evidence="4 5" key="1">
    <citation type="submission" date="2020-08" db="EMBL/GenBank/DDBJ databases">
        <title>Genomic Encyclopedia of Type Strains, Phase III (KMG-III): the genomes of soil and plant-associated and newly described type strains.</title>
        <authorList>
            <person name="Whitman W."/>
        </authorList>
    </citation>
    <scope>NUCLEOTIDE SEQUENCE [LARGE SCALE GENOMIC DNA]</scope>
    <source>
        <strain evidence="4 5">CECT 7247</strain>
    </source>
</reference>
<evidence type="ECO:0000313" key="5">
    <source>
        <dbReference type="Proteomes" id="UP000574369"/>
    </source>
</evidence>
<feature type="region of interest" description="Disordered" evidence="1">
    <location>
        <begin position="1"/>
        <end position="26"/>
    </location>
</feature>
<dbReference type="RefSeq" id="WP_246410344.1">
    <property type="nucleotide sequence ID" value="NZ_JACHXO010000007.1"/>
</dbReference>
<feature type="domain" description="VanZ-like" evidence="3">
    <location>
        <begin position="68"/>
        <end position="146"/>
    </location>
</feature>
<evidence type="ECO:0000256" key="1">
    <source>
        <dbReference type="SAM" id="MobiDB-lite"/>
    </source>
</evidence>
<feature type="transmembrane region" description="Helical" evidence="2">
    <location>
        <begin position="131"/>
        <end position="152"/>
    </location>
</feature>
<evidence type="ECO:0000259" key="3">
    <source>
        <dbReference type="Pfam" id="PF04892"/>
    </source>
</evidence>
<feature type="transmembrane region" description="Helical" evidence="2">
    <location>
        <begin position="76"/>
        <end position="93"/>
    </location>
</feature>
<evidence type="ECO:0000256" key="2">
    <source>
        <dbReference type="SAM" id="Phobius"/>
    </source>
</evidence>
<feature type="transmembrane region" description="Helical" evidence="2">
    <location>
        <begin position="100"/>
        <end position="119"/>
    </location>
</feature>
<keyword evidence="2" id="KW-0472">Membrane</keyword>
<sequence length="171" mass="18006">MRPETPTPSSMPSTAPTAPTHRTAATGVSARMADVVQGAGWRRAWRVLTVVTLVAVSWLAFTPNPPPAADLGWDKANHFTAFGTLAFLGMQCLRPRGSRALWVLAAALAFGVLIELVQSQIPGRDADAQDVVADMIGAFVGLAVHALALWGVSRIFGFRSGEANAADTAAR</sequence>
<organism evidence="4 5">
    <name type="scientific">Roseateles terrae</name>
    <dbReference type="NCBI Taxonomy" id="431060"/>
    <lineage>
        <taxon>Bacteria</taxon>
        <taxon>Pseudomonadati</taxon>
        <taxon>Pseudomonadota</taxon>
        <taxon>Betaproteobacteria</taxon>
        <taxon>Burkholderiales</taxon>
        <taxon>Sphaerotilaceae</taxon>
        <taxon>Roseateles</taxon>
    </lineage>
</organism>
<dbReference type="EMBL" id="JACHXO010000007">
    <property type="protein sequence ID" value="MBB3196263.1"/>
    <property type="molecule type" value="Genomic_DNA"/>
</dbReference>
<protein>
    <submittedName>
        <fullName evidence="4">VanZ family protein</fullName>
    </submittedName>
</protein>
<dbReference type="Pfam" id="PF04892">
    <property type="entry name" value="VanZ"/>
    <property type="match status" value="1"/>
</dbReference>
<feature type="transmembrane region" description="Helical" evidence="2">
    <location>
        <begin position="44"/>
        <end position="61"/>
    </location>
</feature>
<keyword evidence="2" id="KW-0812">Transmembrane</keyword>
<gene>
    <name evidence="4" type="ORF">FHS28_003675</name>
</gene>
<dbReference type="Proteomes" id="UP000574369">
    <property type="component" value="Unassembled WGS sequence"/>
</dbReference>
<comment type="caution">
    <text evidence="4">The sequence shown here is derived from an EMBL/GenBank/DDBJ whole genome shotgun (WGS) entry which is preliminary data.</text>
</comment>
<dbReference type="PANTHER" id="PTHR28008:SF1">
    <property type="entry name" value="DOMAIN PROTEIN, PUTATIVE (AFU_ORTHOLOGUE AFUA_3G10980)-RELATED"/>
    <property type="match status" value="1"/>
</dbReference>
<evidence type="ECO:0000313" key="4">
    <source>
        <dbReference type="EMBL" id="MBB3196263.1"/>
    </source>
</evidence>
<dbReference type="PANTHER" id="PTHR28008">
    <property type="entry name" value="DOMAIN PROTEIN, PUTATIVE (AFU_ORTHOLOGUE AFUA_3G10980)-RELATED"/>
    <property type="match status" value="1"/>
</dbReference>
<keyword evidence="2" id="KW-1133">Transmembrane helix</keyword>
<keyword evidence="5" id="KW-1185">Reference proteome</keyword>
<dbReference type="InterPro" id="IPR006976">
    <property type="entry name" value="VanZ-like"/>
</dbReference>
<proteinExistence type="predicted"/>